<feature type="region of interest" description="Disordered" evidence="1">
    <location>
        <begin position="135"/>
        <end position="159"/>
    </location>
</feature>
<evidence type="ECO:0000313" key="4">
    <source>
        <dbReference type="Proteomes" id="UP000799441"/>
    </source>
</evidence>
<feature type="transmembrane region" description="Helical" evidence="2">
    <location>
        <begin position="30"/>
        <end position="50"/>
    </location>
</feature>
<dbReference type="EMBL" id="MU003817">
    <property type="protein sequence ID" value="KAF2719016.1"/>
    <property type="molecule type" value="Genomic_DNA"/>
</dbReference>
<keyword evidence="2" id="KW-0812">Transmembrane</keyword>
<dbReference type="PANTHER" id="PTHR35043">
    <property type="entry name" value="TRANSCRIPTION FACTOR DOMAIN-CONTAINING PROTEIN"/>
    <property type="match status" value="1"/>
</dbReference>
<gene>
    <name evidence="3" type="ORF">K431DRAFT_273715</name>
</gene>
<feature type="transmembrane region" description="Helical" evidence="2">
    <location>
        <begin position="74"/>
        <end position="100"/>
    </location>
</feature>
<dbReference type="AlphaFoldDB" id="A0A9P4Q5W7"/>
<keyword evidence="2" id="KW-0472">Membrane</keyword>
<evidence type="ECO:0000256" key="1">
    <source>
        <dbReference type="SAM" id="MobiDB-lite"/>
    </source>
</evidence>
<accession>A0A9P4Q5W7</accession>
<sequence>MIEYTPNCTFPTSAPSGFVNGPNIRGTTDIIWGCGSVIILSTWSVLHLNVPPSLQTSSKLQWTRKEAYLFGRKLGWMCVMLAFPEYFVGICTVNLFAAWVNHPQLEELAREDNVPWSLTHTILANTGGIALRFSEADDTKTSQQPDRQFSDSSGTDGPDATLKCEGLPAFIRKFQTSQERHLRGLGKIPWVPFGPHITLAAHARAKQEWVQQNSKKYSAEQIAPLHGNIWVLDSKQLVLARCSGVISKLPSFEKEEIDDKSKIDGLMRSVAVIQVFWFAVQLVARKIADTPSSALEISTVAFSACAFVIYVTEWAKPKDVGLPFYIDTDAKVTLEAFSSIAEAAPITFLQSRRYYIAQSCVHQVIEGRFKKAHIDRLMCLVTILSISLYGGIHLFAWSLDFPTRAEKLLWRISALTVAIAPSVSALLVLSEDALTHRTDRLSKWSVMVLAPAYVSARLYIIVASFRQLYFLPPSAFIATWASNAPHFG</sequence>
<evidence type="ECO:0000256" key="2">
    <source>
        <dbReference type="SAM" id="Phobius"/>
    </source>
</evidence>
<evidence type="ECO:0000313" key="3">
    <source>
        <dbReference type="EMBL" id="KAF2719016.1"/>
    </source>
</evidence>
<organism evidence="3 4">
    <name type="scientific">Polychaeton citri CBS 116435</name>
    <dbReference type="NCBI Taxonomy" id="1314669"/>
    <lineage>
        <taxon>Eukaryota</taxon>
        <taxon>Fungi</taxon>
        <taxon>Dikarya</taxon>
        <taxon>Ascomycota</taxon>
        <taxon>Pezizomycotina</taxon>
        <taxon>Dothideomycetes</taxon>
        <taxon>Dothideomycetidae</taxon>
        <taxon>Capnodiales</taxon>
        <taxon>Capnodiaceae</taxon>
        <taxon>Polychaeton</taxon>
    </lineage>
</organism>
<dbReference type="Proteomes" id="UP000799441">
    <property type="component" value="Unassembled WGS sequence"/>
</dbReference>
<keyword evidence="2" id="KW-1133">Transmembrane helix</keyword>
<feature type="compositionally biased region" description="Polar residues" evidence="1">
    <location>
        <begin position="141"/>
        <end position="155"/>
    </location>
</feature>
<protein>
    <submittedName>
        <fullName evidence="3">Uncharacterized protein</fullName>
    </submittedName>
</protein>
<dbReference type="PANTHER" id="PTHR35043:SF7">
    <property type="entry name" value="TRANSCRIPTION FACTOR DOMAIN-CONTAINING PROTEIN"/>
    <property type="match status" value="1"/>
</dbReference>
<feature type="transmembrane region" description="Helical" evidence="2">
    <location>
        <begin position="441"/>
        <end position="462"/>
    </location>
</feature>
<reference evidence="3" key="1">
    <citation type="journal article" date="2020" name="Stud. Mycol.">
        <title>101 Dothideomycetes genomes: a test case for predicting lifestyles and emergence of pathogens.</title>
        <authorList>
            <person name="Haridas S."/>
            <person name="Albert R."/>
            <person name="Binder M."/>
            <person name="Bloem J."/>
            <person name="Labutti K."/>
            <person name="Salamov A."/>
            <person name="Andreopoulos B."/>
            <person name="Baker S."/>
            <person name="Barry K."/>
            <person name="Bills G."/>
            <person name="Bluhm B."/>
            <person name="Cannon C."/>
            <person name="Castanera R."/>
            <person name="Culley D."/>
            <person name="Daum C."/>
            <person name="Ezra D."/>
            <person name="Gonzalez J."/>
            <person name="Henrissat B."/>
            <person name="Kuo A."/>
            <person name="Liang C."/>
            <person name="Lipzen A."/>
            <person name="Lutzoni F."/>
            <person name="Magnuson J."/>
            <person name="Mondo S."/>
            <person name="Nolan M."/>
            <person name="Ohm R."/>
            <person name="Pangilinan J."/>
            <person name="Park H.-J."/>
            <person name="Ramirez L."/>
            <person name="Alfaro M."/>
            <person name="Sun H."/>
            <person name="Tritt A."/>
            <person name="Yoshinaga Y."/>
            <person name="Zwiers L.-H."/>
            <person name="Turgeon B."/>
            <person name="Goodwin S."/>
            <person name="Spatafora J."/>
            <person name="Crous P."/>
            <person name="Grigoriev I."/>
        </authorList>
    </citation>
    <scope>NUCLEOTIDE SEQUENCE</scope>
    <source>
        <strain evidence="3">CBS 116435</strain>
    </source>
</reference>
<keyword evidence="4" id="KW-1185">Reference proteome</keyword>
<name>A0A9P4Q5W7_9PEZI</name>
<feature type="transmembrane region" description="Helical" evidence="2">
    <location>
        <begin position="377"/>
        <end position="396"/>
    </location>
</feature>
<comment type="caution">
    <text evidence="3">The sequence shown here is derived from an EMBL/GenBank/DDBJ whole genome shotgun (WGS) entry which is preliminary data.</text>
</comment>
<proteinExistence type="predicted"/>
<feature type="transmembrane region" description="Helical" evidence="2">
    <location>
        <begin position="408"/>
        <end position="429"/>
    </location>
</feature>
<dbReference type="OrthoDB" id="9451547at2759"/>